<dbReference type="AlphaFoldDB" id="A0A4U6D0F6"/>
<dbReference type="EMBL" id="SZVO01000011">
    <property type="protein sequence ID" value="TKT89597.1"/>
    <property type="molecule type" value="Genomic_DNA"/>
</dbReference>
<accession>A0A4U6D0F6</accession>
<organism evidence="1 2">
    <name type="scientific">Dyadobacter frigoris</name>
    <dbReference type="NCBI Taxonomy" id="2576211"/>
    <lineage>
        <taxon>Bacteria</taxon>
        <taxon>Pseudomonadati</taxon>
        <taxon>Bacteroidota</taxon>
        <taxon>Cytophagia</taxon>
        <taxon>Cytophagales</taxon>
        <taxon>Spirosomataceae</taxon>
        <taxon>Dyadobacter</taxon>
    </lineage>
</organism>
<dbReference type="OrthoDB" id="1062680at2"/>
<keyword evidence="2" id="KW-1185">Reference proteome</keyword>
<proteinExistence type="predicted"/>
<dbReference type="Pfam" id="PF14054">
    <property type="entry name" value="DUF4249"/>
    <property type="match status" value="1"/>
</dbReference>
<dbReference type="PROSITE" id="PS51257">
    <property type="entry name" value="PROKAR_LIPOPROTEIN"/>
    <property type="match status" value="1"/>
</dbReference>
<dbReference type="Proteomes" id="UP000304900">
    <property type="component" value="Unassembled WGS sequence"/>
</dbReference>
<dbReference type="InterPro" id="IPR025345">
    <property type="entry name" value="DUF4249"/>
</dbReference>
<gene>
    <name evidence="1" type="ORF">FDK13_22315</name>
</gene>
<evidence type="ECO:0000313" key="1">
    <source>
        <dbReference type="EMBL" id="TKT89597.1"/>
    </source>
</evidence>
<name>A0A4U6D0F6_9BACT</name>
<dbReference type="RefSeq" id="WP_137342241.1">
    <property type="nucleotide sequence ID" value="NZ_BSQH01000009.1"/>
</dbReference>
<reference evidence="1 2" key="1">
    <citation type="submission" date="2019-05" db="EMBL/GenBank/DDBJ databases">
        <title>Dyadobacter AR-3-8 sp. nov., isolated from arctic soil.</title>
        <authorList>
            <person name="Chaudhary D.K."/>
        </authorList>
    </citation>
    <scope>NUCLEOTIDE SEQUENCE [LARGE SCALE GENOMIC DNA]</scope>
    <source>
        <strain evidence="1 2">AR-3-8</strain>
    </source>
</reference>
<evidence type="ECO:0000313" key="2">
    <source>
        <dbReference type="Proteomes" id="UP000304900"/>
    </source>
</evidence>
<comment type="caution">
    <text evidence="1">The sequence shown here is derived from an EMBL/GenBank/DDBJ whole genome shotgun (WGS) entry which is preliminary data.</text>
</comment>
<protein>
    <submittedName>
        <fullName evidence="1">DUF4249 domain-containing protein</fullName>
    </submittedName>
</protein>
<sequence>MNRIKKYCLLAISFIASLLILYSCVEPFSPPEINSDEQYLVIDGFLNVGSDSSRINLSHTQNASANEAVLNETGATIIAEEEKGTTFSFIEKGNGTYFLPPQNFSKSSKYRLRVKTKSGKEYLSDYVEVKNTPPIDSVAYRYDPRQQGGVMYVNTHDPSNQTRFYRWKFEETYEYRTAYYSGLELFNKQLIGRRDNINVCWRTLKSGNILLGSTIKLSQDIIKDLPLTTVLVSTNKLYFGYSILVKQYGLTQDAFEYWTSLAKTTEGTGSLFDPLPSQVTGNFKSTTNAKELVFGYFSAAVEQTQRIFIQPGLGSYPTCPMPDSLSIADALKSSPQQVLLNTVGAKQDSVLYSSEFCADCRVQGGTTTKPSFWK</sequence>